<dbReference type="Proteomes" id="UP001049518">
    <property type="component" value="Chromosome"/>
</dbReference>
<sequence length="162" mass="17835">MTVITESSTPAKPPATAPFAPPRLAERARELARDSGQWLHRVRLDPEGRWYERLHQDADHEVWVISWLPGQSTGFHDHGGSSGAFAVALGTLREHRVRVARDVGAGEARSFGPDYVHDVRNTSDAPAVSVHVYSPPLSSMRRYDLDASGGLVQLADESAEDW</sequence>
<dbReference type="CDD" id="cd10548">
    <property type="entry name" value="cupin_CDO"/>
    <property type="match status" value="1"/>
</dbReference>
<evidence type="ECO:0000256" key="2">
    <source>
        <dbReference type="ARBA" id="ARBA00022723"/>
    </source>
</evidence>
<dbReference type="Pfam" id="PF05995">
    <property type="entry name" value="CDO_I"/>
    <property type="match status" value="1"/>
</dbReference>
<evidence type="ECO:0000256" key="3">
    <source>
        <dbReference type="ARBA" id="ARBA00022964"/>
    </source>
</evidence>
<dbReference type="InterPro" id="IPR011051">
    <property type="entry name" value="RmlC_Cupin_sf"/>
</dbReference>
<evidence type="ECO:0000256" key="4">
    <source>
        <dbReference type="ARBA" id="ARBA00023002"/>
    </source>
</evidence>
<accession>A0ABX8QMY2</accession>
<feature type="compositionally biased region" description="Pro residues" evidence="6">
    <location>
        <begin position="11"/>
        <end position="21"/>
    </location>
</feature>
<dbReference type="PANTHER" id="PTHR12918">
    <property type="entry name" value="CYSTEINE DIOXYGENASE"/>
    <property type="match status" value="1"/>
</dbReference>
<evidence type="ECO:0000256" key="6">
    <source>
        <dbReference type="SAM" id="MobiDB-lite"/>
    </source>
</evidence>
<keyword evidence="3 7" id="KW-0223">Dioxygenase</keyword>
<dbReference type="SUPFAM" id="SSF51182">
    <property type="entry name" value="RmlC-like cupins"/>
    <property type="match status" value="1"/>
</dbReference>
<evidence type="ECO:0000256" key="5">
    <source>
        <dbReference type="ARBA" id="ARBA00023004"/>
    </source>
</evidence>
<dbReference type="EMBL" id="CP059572">
    <property type="protein sequence ID" value="QXJ20114.1"/>
    <property type="molecule type" value="Genomic_DNA"/>
</dbReference>
<keyword evidence="5" id="KW-0408">Iron</keyword>
<dbReference type="PANTHER" id="PTHR12918:SF1">
    <property type="entry name" value="CYSTEINE DIOXYGENASE TYPE 1"/>
    <property type="match status" value="1"/>
</dbReference>
<evidence type="ECO:0000313" key="7">
    <source>
        <dbReference type="EMBL" id="QXJ20114.1"/>
    </source>
</evidence>
<organism evidence="7 8">
    <name type="scientific">Actinomadura graeca</name>
    <dbReference type="NCBI Taxonomy" id="2750812"/>
    <lineage>
        <taxon>Bacteria</taxon>
        <taxon>Bacillati</taxon>
        <taxon>Actinomycetota</taxon>
        <taxon>Actinomycetes</taxon>
        <taxon>Streptosporangiales</taxon>
        <taxon>Thermomonosporaceae</taxon>
        <taxon>Actinomadura</taxon>
    </lineage>
</organism>
<dbReference type="Gene3D" id="2.60.120.10">
    <property type="entry name" value="Jelly Rolls"/>
    <property type="match status" value="1"/>
</dbReference>
<dbReference type="GO" id="GO:0051213">
    <property type="term" value="F:dioxygenase activity"/>
    <property type="evidence" value="ECO:0007669"/>
    <property type="project" value="UniProtKB-KW"/>
</dbReference>
<keyword evidence="4" id="KW-0560">Oxidoreductase</keyword>
<protein>
    <submittedName>
        <fullName evidence="7">Cysteine dioxygenase family protein</fullName>
    </submittedName>
</protein>
<keyword evidence="8" id="KW-1185">Reference proteome</keyword>
<gene>
    <name evidence="7" type="ORF">AGRA3207_000766</name>
</gene>
<evidence type="ECO:0000313" key="8">
    <source>
        <dbReference type="Proteomes" id="UP001049518"/>
    </source>
</evidence>
<feature type="region of interest" description="Disordered" evidence="6">
    <location>
        <begin position="1"/>
        <end position="22"/>
    </location>
</feature>
<name>A0ABX8QMY2_9ACTN</name>
<proteinExistence type="inferred from homology"/>
<dbReference type="InterPro" id="IPR014710">
    <property type="entry name" value="RmlC-like_jellyroll"/>
</dbReference>
<dbReference type="InterPro" id="IPR010300">
    <property type="entry name" value="CDO_1"/>
</dbReference>
<keyword evidence="2" id="KW-0479">Metal-binding</keyword>
<reference evidence="7" key="1">
    <citation type="submission" date="2020-07" db="EMBL/GenBank/DDBJ databases">
        <authorList>
            <person name="Tarantini F.S."/>
            <person name="Hong K.W."/>
            <person name="Chan K.G."/>
        </authorList>
    </citation>
    <scope>NUCLEOTIDE SEQUENCE</scope>
    <source>
        <strain evidence="7">32-07</strain>
    </source>
</reference>
<comment type="similarity">
    <text evidence="1">Belongs to the cysteine dioxygenase family.</text>
</comment>
<evidence type="ECO:0000256" key="1">
    <source>
        <dbReference type="ARBA" id="ARBA00006622"/>
    </source>
</evidence>
<dbReference type="RefSeq" id="WP_231333165.1">
    <property type="nucleotide sequence ID" value="NZ_CP059572.1"/>
</dbReference>